<evidence type="ECO:0000313" key="4">
    <source>
        <dbReference type="Proteomes" id="UP000823388"/>
    </source>
</evidence>
<evidence type="ECO:0000256" key="1">
    <source>
        <dbReference type="SAM" id="MobiDB-lite"/>
    </source>
</evidence>
<proteinExistence type="predicted"/>
<keyword evidence="4" id="KW-1185">Reference proteome</keyword>
<dbReference type="EMBL" id="CM029049">
    <property type="protein sequence ID" value="KAG2570111.1"/>
    <property type="molecule type" value="Genomic_DNA"/>
</dbReference>
<reference evidence="3" key="1">
    <citation type="submission" date="2020-05" db="EMBL/GenBank/DDBJ databases">
        <title>WGS assembly of Panicum virgatum.</title>
        <authorList>
            <person name="Lovell J.T."/>
            <person name="Jenkins J."/>
            <person name="Shu S."/>
            <person name="Juenger T.E."/>
            <person name="Schmutz J."/>
        </authorList>
    </citation>
    <scope>NUCLEOTIDE SEQUENCE</scope>
    <source>
        <strain evidence="3">AP13</strain>
    </source>
</reference>
<evidence type="ECO:0000313" key="3">
    <source>
        <dbReference type="EMBL" id="KAG2570112.1"/>
    </source>
</evidence>
<dbReference type="AlphaFoldDB" id="A0A8T0QBZ9"/>
<organism evidence="3 4">
    <name type="scientific">Panicum virgatum</name>
    <name type="common">Blackwell switchgrass</name>
    <dbReference type="NCBI Taxonomy" id="38727"/>
    <lineage>
        <taxon>Eukaryota</taxon>
        <taxon>Viridiplantae</taxon>
        <taxon>Streptophyta</taxon>
        <taxon>Embryophyta</taxon>
        <taxon>Tracheophyta</taxon>
        <taxon>Spermatophyta</taxon>
        <taxon>Magnoliopsida</taxon>
        <taxon>Liliopsida</taxon>
        <taxon>Poales</taxon>
        <taxon>Poaceae</taxon>
        <taxon>PACMAD clade</taxon>
        <taxon>Panicoideae</taxon>
        <taxon>Panicodae</taxon>
        <taxon>Paniceae</taxon>
        <taxon>Panicinae</taxon>
        <taxon>Panicum</taxon>
        <taxon>Panicum sect. Hiantes</taxon>
    </lineage>
</organism>
<accession>A0A8T0QBZ9</accession>
<feature type="compositionally biased region" description="Low complexity" evidence="1">
    <location>
        <begin position="43"/>
        <end position="58"/>
    </location>
</feature>
<evidence type="ECO:0000313" key="2">
    <source>
        <dbReference type="EMBL" id="KAG2570111.1"/>
    </source>
</evidence>
<protein>
    <submittedName>
        <fullName evidence="3">Uncharacterized protein</fullName>
    </submittedName>
</protein>
<sequence length="77" mass="8247">MKRTGLPCRCSSPDRRTTNGKPSPEVAYGGGQIMHREQDRVQASSAGARARGAGPHGPKAARRRSLPHCCRAGSTEY</sequence>
<gene>
    <name evidence="2" type="ORF">PVAP13_7KG023300</name>
    <name evidence="3" type="ORF">PVAP13_7KG023309</name>
</gene>
<comment type="caution">
    <text evidence="3">The sequence shown here is derived from an EMBL/GenBank/DDBJ whole genome shotgun (WGS) entry which is preliminary data.</text>
</comment>
<feature type="region of interest" description="Disordered" evidence="1">
    <location>
        <begin position="1"/>
        <end position="77"/>
    </location>
</feature>
<name>A0A8T0QBZ9_PANVG</name>
<dbReference type="Proteomes" id="UP000823388">
    <property type="component" value="Chromosome 7K"/>
</dbReference>
<dbReference type="EMBL" id="CM029049">
    <property type="protein sequence ID" value="KAG2570112.1"/>
    <property type="molecule type" value="Genomic_DNA"/>
</dbReference>